<dbReference type="InterPro" id="IPR007110">
    <property type="entry name" value="Ig-like_dom"/>
</dbReference>
<keyword evidence="4" id="KW-0393">Immunoglobulin domain</keyword>
<proteinExistence type="predicted"/>
<evidence type="ECO:0000256" key="2">
    <source>
        <dbReference type="ARBA" id="ARBA00023130"/>
    </source>
</evidence>
<sequence length="121" mass="13695">YKLLLGDVVRKHLYADDTQLYILEGSTVTLICKYSQTATYNDNFFWYRQHPGKRPEVLIYHLGSQNETKAGLSATVSDDKKQISMKISSAAVSDSAVYYCAVRPTCTETTNPYSTQKEPKE</sequence>
<dbReference type="Pfam" id="PF07686">
    <property type="entry name" value="V-set"/>
    <property type="match status" value="1"/>
</dbReference>
<keyword evidence="2" id="KW-1064">Adaptive immunity</keyword>
<dbReference type="InterPro" id="IPR051287">
    <property type="entry name" value="TCR_variable_region"/>
</dbReference>
<dbReference type="InterPro" id="IPR013106">
    <property type="entry name" value="Ig_V-set"/>
</dbReference>
<dbReference type="InterPro" id="IPR003599">
    <property type="entry name" value="Ig_sub"/>
</dbReference>
<dbReference type="Gene3D" id="2.60.40.10">
    <property type="entry name" value="Immunoglobulins"/>
    <property type="match status" value="1"/>
</dbReference>
<dbReference type="PANTHER" id="PTHR19367:SF18">
    <property type="entry name" value="T CELL RECEPTOR ALPHA VARIABLE 16"/>
    <property type="match status" value="1"/>
</dbReference>
<dbReference type="AlphaFoldDB" id="A0A3P8SR25"/>
<dbReference type="SUPFAM" id="SSF48726">
    <property type="entry name" value="Immunoglobulin"/>
    <property type="match status" value="1"/>
</dbReference>
<dbReference type="Ensembl" id="ENSAPET00000014910.1">
    <property type="protein sequence ID" value="ENSAPEP00000014527.1"/>
    <property type="gene ID" value="ENSAPEG00000010355.1"/>
</dbReference>
<keyword evidence="5" id="KW-0391">Immunity</keyword>
<dbReference type="SMART" id="SM00406">
    <property type="entry name" value="IGv"/>
    <property type="match status" value="1"/>
</dbReference>
<evidence type="ECO:0000313" key="7">
    <source>
        <dbReference type="Ensembl" id="ENSAPEP00000014527.1"/>
    </source>
</evidence>
<evidence type="ECO:0000313" key="8">
    <source>
        <dbReference type="Proteomes" id="UP000265080"/>
    </source>
</evidence>
<dbReference type="GO" id="GO:0002250">
    <property type="term" value="P:adaptive immune response"/>
    <property type="evidence" value="ECO:0007669"/>
    <property type="project" value="UniProtKB-KW"/>
</dbReference>
<evidence type="ECO:0000256" key="1">
    <source>
        <dbReference type="ARBA" id="ARBA00022729"/>
    </source>
</evidence>
<dbReference type="STRING" id="161767.ENSAPEP00000014527"/>
<dbReference type="InterPro" id="IPR013783">
    <property type="entry name" value="Ig-like_fold"/>
</dbReference>
<keyword evidence="5" id="KW-1279">T cell receptor</keyword>
<name>A0A3P8SR25_AMPPE</name>
<dbReference type="OMA" id="ICKYSQT"/>
<reference evidence="7" key="2">
    <citation type="submission" date="2025-08" db="UniProtKB">
        <authorList>
            <consortium name="Ensembl"/>
        </authorList>
    </citation>
    <scope>IDENTIFICATION</scope>
</reference>
<keyword evidence="8" id="KW-1185">Reference proteome</keyword>
<accession>A0A3P8SR25</accession>
<organism evidence="7 8">
    <name type="scientific">Amphiprion percula</name>
    <name type="common">Orange clownfish</name>
    <name type="synonym">Lutjanus percula</name>
    <dbReference type="NCBI Taxonomy" id="161767"/>
    <lineage>
        <taxon>Eukaryota</taxon>
        <taxon>Metazoa</taxon>
        <taxon>Chordata</taxon>
        <taxon>Craniata</taxon>
        <taxon>Vertebrata</taxon>
        <taxon>Euteleostomi</taxon>
        <taxon>Actinopterygii</taxon>
        <taxon>Neopterygii</taxon>
        <taxon>Teleostei</taxon>
        <taxon>Neoteleostei</taxon>
        <taxon>Acanthomorphata</taxon>
        <taxon>Ovalentaria</taxon>
        <taxon>Pomacentridae</taxon>
        <taxon>Amphiprion</taxon>
    </lineage>
</organism>
<dbReference type="GeneTree" id="ENSGT00980000198715"/>
<protein>
    <recommendedName>
        <fullName evidence="6">Ig-like domain-containing protein</fullName>
    </recommendedName>
</protein>
<dbReference type="SMART" id="SM00409">
    <property type="entry name" value="IG"/>
    <property type="match status" value="1"/>
</dbReference>
<reference evidence="7 8" key="1">
    <citation type="submission" date="2018-03" db="EMBL/GenBank/DDBJ databases">
        <title>Finding Nemo's genes: A chromosome-scale reference assembly of the genome of the orange clownfish Amphiprion percula.</title>
        <authorList>
            <person name="Lehmann R."/>
        </authorList>
    </citation>
    <scope>NUCLEOTIDE SEQUENCE</scope>
</reference>
<dbReference type="InterPro" id="IPR036179">
    <property type="entry name" value="Ig-like_dom_sf"/>
</dbReference>
<dbReference type="GO" id="GO:0042101">
    <property type="term" value="C:T cell receptor complex"/>
    <property type="evidence" value="ECO:0007669"/>
    <property type="project" value="UniProtKB-KW"/>
</dbReference>
<keyword evidence="1" id="KW-0732">Signal</keyword>
<evidence type="ECO:0000256" key="5">
    <source>
        <dbReference type="ARBA" id="ARBA00043266"/>
    </source>
</evidence>
<evidence type="ECO:0000256" key="4">
    <source>
        <dbReference type="ARBA" id="ARBA00023319"/>
    </source>
</evidence>
<dbReference type="PROSITE" id="PS50835">
    <property type="entry name" value="IG_LIKE"/>
    <property type="match status" value="1"/>
</dbReference>
<feature type="domain" description="Ig-like" evidence="6">
    <location>
        <begin position="24"/>
        <end position="111"/>
    </location>
</feature>
<evidence type="ECO:0000259" key="6">
    <source>
        <dbReference type="PROSITE" id="PS50835"/>
    </source>
</evidence>
<keyword evidence="3" id="KW-0675">Receptor</keyword>
<reference evidence="7" key="3">
    <citation type="submission" date="2025-09" db="UniProtKB">
        <authorList>
            <consortium name="Ensembl"/>
        </authorList>
    </citation>
    <scope>IDENTIFICATION</scope>
</reference>
<evidence type="ECO:0000256" key="3">
    <source>
        <dbReference type="ARBA" id="ARBA00023170"/>
    </source>
</evidence>
<dbReference type="Proteomes" id="UP000265080">
    <property type="component" value="Chromosome 10"/>
</dbReference>
<dbReference type="PANTHER" id="PTHR19367">
    <property type="entry name" value="T-CELL RECEPTOR ALPHA CHAIN V REGION"/>
    <property type="match status" value="1"/>
</dbReference>